<accession>A0A9W5XJF3</accession>
<name>A0A9W5XJF3_9ACTN</name>
<gene>
    <name evidence="1" type="ORF">Vse01_07560</name>
</gene>
<sequence>MFQVTFAEPLRDVRRDGRMARSDIVIPGEDLQQAADAMRQVLRTISVKRSSADFNRTVGPPVRDAAENFEDRWDAGRKQLRNECDDIIEAIDVILDAFAAVDDQSGDSLGGGR</sequence>
<keyword evidence="2" id="KW-1185">Reference proteome</keyword>
<evidence type="ECO:0000313" key="2">
    <source>
        <dbReference type="Proteomes" id="UP000607311"/>
    </source>
</evidence>
<dbReference type="EMBL" id="BOPD01000006">
    <property type="protein sequence ID" value="GIJ31608.1"/>
    <property type="molecule type" value="Genomic_DNA"/>
</dbReference>
<dbReference type="Proteomes" id="UP000607311">
    <property type="component" value="Unassembled WGS sequence"/>
</dbReference>
<proteinExistence type="predicted"/>
<reference evidence="1" key="1">
    <citation type="submission" date="2021-01" db="EMBL/GenBank/DDBJ databases">
        <title>Whole genome shotgun sequence of Verrucosispora sediminis NBRC 107745.</title>
        <authorList>
            <person name="Komaki H."/>
            <person name="Tamura T."/>
        </authorList>
    </citation>
    <scope>NUCLEOTIDE SEQUENCE</scope>
    <source>
        <strain evidence="1">NBRC 107745</strain>
    </source>
</reference>
<protein>
    <submittedName>
        <fullName evidence="1">Uncharacterized protein</fullName>
    </submittedName>
</protein>
<dbReference type="AlphaFoldDB" id="A0A9W5XJF3"/>
<comment type="caution">
    <text evidence="1">The sequence shown here is derived from an EMBL/GenBank/DDBJ whole genome shotgun (WGS) entry which is preliminary data.</text>
</comment>
<organism evidence="1 2">
    <name type="scientific">Micromonospora sediminimaris</name>
    <dbReference type="NCBI Taxonomy" id="547162"/>
    <lineage>
        <taxon>Bacteria</taxon>
        <taxon>Bacillati</taxon>
        <taxon>Actinomycetota</taxon>
        <taxon>Actinomycetes</taxon>
        <taxon>Micromonosporales</taxon>
        <taxon>Micromonosporaceae</taxon>
        <taxon>Micromonospora</taxon>
    </lineage>
</organism>
<evidence type="ECO:0000313" key="1">
    <source>
        <dbReference type="EMBL" id="GIJ31608.1"/>
    </source>
</evidence>